<dbReference type="Gene3D" id="2.30.38.10">
    <property type="entry name" value="Luciferase, Domain 3"/>
    <property type="match status" value="1"/>
</dbReference>
<evidence type="ECO:0000256" key="2">
    <source>
        <dbReference type="ARBA" id="ARBA00022741"/>
    </source>
</evidence>
<dbReference type="PANTHER" id="PTHR43767:SF1">
    <property type="entry name" value="NONRIBOSOMAL PEPTIDE SYNTHASE PES1 (EUROFUNG)-RELATED"/>
    <property type="match status" value="1"/>
</dbReference>
<dbReference type="AlphaFoldDB" id="C9ZCY1"/>
<feature type="domain" description="AMP-dependent synthetase/ligase" evidence="4">
    <location>
        <begin position="29"/>
        <end position="387"/>
    </location>
</feature>
<sequence>MRPPAEMIRRYRERGYWTDETLGEWPYRTPDHSARIAVVTPDRSLTFGALDLAADRTAAGLRARGLRAGERVVVQLPNSPELVVLSLALFRLGAVPVFALPAHREAEITHLVDTAEATVYVCPSETVDGDYARLAKEVAARCGTLREVLVAGGGGAFTPLDEVDAEPVELPAPDPLDVALFLLSGGTTGRPKLIPRTHADYTYQLRESARLCGFGPDSRYLAALPMAHNFALACPGVLGVLRLGGTAVLAPVPTPDVCFPLVEQARATASSLVPPLLRLWLEAAEWNDCDLSSLGLLQVGGAKLDPDTARRVPATLGCRLQQVYGMAEGLLNFTRLDDPSDVVCNTQGRPMSPADEILVLRRDGRPAAPGEPGELLTRGPYTLRGYYRASDHNRTSFTEDGYFRTGDLVTRTTDGNLEVVGRVNDVVNRGGEKVPALELEEHLLADDRIRAAAVIALPDELMGESTCACVVPHDPGDPPTLREVQAALRTRGIAAYKLPDRLVVRARLPLTGVGKVDKKALRAQVLDEGPVG</sequence>
<dbReference type="Pfam" id="PF13193">
    <property type="entry name" value="AMP-binding_C"/>
    <property type="match status" value="1"/>
</dbReference>
<keyword evidence="7" id="KW-1185">Reference proteome</keyword>
<dbReference type="STRING" id="680198.SCAB_1411"/>
<dbReference type="Gene3D" id="3.40.50.980">
    <property type="match status" value="2"/>
</dbReference>
<dbReference type="KEGG" id="scb:SCAB_1411"/>
<keyword evidence="1 6" id="KW-0436">Ligase</keyword>
<evidence type="ECO:0000256" key="3">
    <source>
        <dbReference type="ARBA" id="ARBA00022840"/>
    </source>
</evidence>
<dbReference type="InterPro" id="IPR000873">
    <property type="entry name" value="AMP-dep_synth/lig_dom"/>
</dbReference>
<dbReference type="GO" id="GO:0016878">
    <property type="term" value="F:acid-thiol ligase activity"/>
    <property type="evidence" value="ECO:0007669"/>
    <property type="project" value="UniProtKB-ARBA"/>
</dbReference>
<dbReference type="HOGENOM" id="CLU_000022_59_7_11"/>
<evidence type="ECO:0000259" key="5">
    <source>
        <dbReference type="Pfam" id="PF13193"/>
    </source>
</evidence>
<organism evidence="6 7">
    <name type="scientific">Streptomyces scabiei (strain 87.22)</name>
    <dbReference type="NCBI Taxonomy" id="680198"/>
    <lineage>
        <taxon>Bacteria</taxon>
        <taxon>Bacillati</taxon>
        <taxon>Actinomycetota</taxon>
        <taxon>Actinomycetes</taxon>
        <taxon>Kitasatosporales</taxon>
        <taxon>Streptomycetaceae</taxon>
        <taxon>Streptomyces</taxon>
    </lineage>
</organism>
<keyword evidence="2" id="KW-0547">Nucleotide-binding</keyword>
<dbReference type="InterPro" id="IPR025110">
    <property type="entry name" value="AMP-bd_C"/>
</dbReference>
<dbReference type="GO" id="GO:0005524">
    <property type="term" value="F:ATP binding"/>
    <property type="evidence" value="ECO:0007669"/>
    <property type="project" value="UniProtKB-KW"/>
</dbReference>
<dbReference type="SUPFAM" id="SSF56801">
    <property type="entry name" value="Acetyl-CoA synthetase-like"/>
    <property type="match status" value="1"/>
</dbReference>
<evidence type="ECO:0000313" key="6">
    <source>
        <dbReference type="EMBL" id="CBG67365.1"/>
    </source>
</evidence>
<dbReference type="InterPro" id="IPR050237">
    <property type="entry name" value="ATP-dep_AMP-bd_enzyme"/>
</dbReference>
<feature type="domain" description="AMP-binding enzyme C-terminal" evidence="5">
    <location>
        <begin position="438"/>
        <end position="515"/>
    </location>
</feature>
<dbReference type="EMBL" id="FN554889">
    <property type="protein sequence ID" value="CBG67365.1"/>
    <property type="molecule type" value="Genomic_DNA"/>
</dbReference>
<gene>
    <name evidence="6" type="ordered locus">SCAB_1411</name>
</gene>
<evidence type="ECO:0000259" key="4">
    <source>
        <dbReference type="Pfam" id="PF00501"/>
    </source>
</evidence>
<dbReference type="InterPro" id="IPR045851">
    <property type="entry name" value="AMP-bd_C_sf"/>
</dbReference>
<evidence type="ECO:0000313" key="7">
    <source>
        <dbReference type="Proteomes" id="UP000001444"/>
    </source>
</evidence>
<protein>
    <submittedName>
        <fullName evidence="6">Putative AMP-binding NRPS ligase</fullName>
    </submittedName>
</protein>
<dbReference type="Pfam" id="PF00501">
    <property type="entry name" value="AMP-binding"/>
    <property type="match status" value="1"/>
</dbReference>
<proteinExistence type="predicted"/>
<reference evidence="6 7" key="1">
    <citation type="journal article" date="2010" name="Mol. Plant Microbe Interact.">
        <title>Streptomyces scabies 87-22 contains a coronafacic acid-like biosynthetic cluster that contributes to plant-microbe interactions.</title>
        <authorList>
            <person name="Bignell D.R."/>
            <person name="Seipke R.F."/>
            <person name="Huguet-Tapia J.C."/>
            <person name="Chambers A.H."/>
            <person name="Parry R.J."/>
            <person name="Loria R."/>
        </authorList>
    </citation>
    <scope>NUCLEOTIDE SEQUENCE [LARGE SCALE GENOMIC DNA]</scope>
    <source>
        <strain evidence="6 7">87.22</strain>
    </source>
</reference>
<dbReference type="FunFam" id="2.30.38.10:FF:000003">
    <property type="entry name" value="Vibriobactin-specific 2,3-dihydroxybenzoate-AMP ligase"/>
    <property type="match status" value="1"/>
</dbReference>
<name>C9ZCY1_STRSW</name>
<dbReference type="Gene3D" id="3.30.300.30">
    <property type="match status" value="1"/>
</dbReference>
<dbReference type="eggNOG" id="COG1021">
    <property type="taxonomic scope" value="Bacteria"/>
</dbReference>
<dbReference type="PANTHER" id="PTHR43767">
    <property type="entry name" value="LONG-CHAIN-FATTY-ACID--COA LIGASE"/>
    <property type="match status" value="1"/>
</dbReference>
<keyword evidence="3" id="KW-0067">ATP-binding</keyword>
<dbReference type="InterPro" id="IPR020845">
    <property type="entry name" value="AMP-binding_CS"/>
</dbReference>
<accession>C9ZCY1</accession>
<dbReference type="Proteomes" id="UP000001444">
    <property type="component" value="Chromosome"/>
</dbReference>
<evidence type="ECO:0000256" key="1">
    <source>
        <dbReference type="ARBA" id="ARBA00022598"/>
    </source>
</evidence>
<dbReference type="PROSITE" id="PS00455">
    <property type="entry name" value="AMP_BINDING"/>
    <property type="match status" value="1"/>
</dbReference>